<dbReference type="Proteomes" id="UP000549394">
    <property type="component" value="Unassembled WGS sequence"/>
</dbReference>
<dbReference type="InterPro" id="IPR039551">
    <property type="entry name" value="Cho/carn_acyl_trans"/>
</dbReference>
<keyword evidence="8 11" id="KW-0472">Membrane</keyword>
<evidence type="ECO:0000256" key="1">
    <source>
        <dbReference type="ARBA" id="ARBA00004141"/>
    </source>
</evidence>
<keyword evidence="4 11" id="KW-0812">Transmembrane</keyword>
<evidence type="ECO:0000256" key="2">
    <source>
        <dbReference type="ARBA" id="ARBA00005232"/>
    </source>
</evidence>
<accession>A0A7I8VR79</accession>
<name>A0A7I8VR79_9ANNE</name>
<dbReference type="SUPFAM" id="SSF52777">
    <property type="entry name" value="CoA-dependent acyltransferases"/>
    <property type="match status" value="2"/>
</dbReference>
<evidence type="ECO:0000313" key="13">
    <source>
        <dbReference type="EMBL" id="CAD5118820.1"/>
    </source>
</evidence>
<dbReference type="InterPro" id="IPR000542">
    <property type="entry name" value="Carn_acyl_trans"/>
</dbReference>
<keyword evidence="3" id="KW-0808">Transferase</keyword>
<dbReference type="FunFam" id="3.30.559.10:FF:000002">
    <property type="entry name" value="carnitine O-palmitoyltransferase 1, liver isoform"/>
    <property type="match status" value="1"/>
</dbReference>
<dbReference type="InterPro" id="IPR023213">
    <property type="entry name" value="CAT-like_dom_sf"/>
</dbReference>
<keyword evidence="9" id="KW-0012">Acyltransferase</keyword>
<dbReference type="InterPro" id="IPR042231">
    <property type="entry name" value="Cho/carn_acyl_trans_2"/>
</dbReference>
<comment type="similarity">
    <text evidence="2">Belongs to the carnitine/choline acetyltransferase family.</text>
</comment>
<proteinExistence type="inferred from homology"/>
<feature type="active site" description="Proton acceptor" evidence="10">
    <location>
        <position position="467"/>
    </location>
</feature>
<dbReference type="EMBL" id="CAJFCJ010000009">
    <property type="protein sequence ID" value="CAD5118820.1"/>
    <property type="molecule type" value="Genomic_DNA"/>
</dbReference>
<feature type="domain" description="Choline/carnitine acyltransferase" evidence="12">
    <location>
        <begin position="171"/>
        <end position="755"/>
    </location>
</feature>
<evidence type="ECO:0000313" key="14">
    <source>
        <dbReference type="Proteomes" id="UP000549394"/>
    </source>
</evidence>
<dbReference type="Gene3D" id="3.30.559.70">
    <property type="entry name" value="Choline/Carnitine o-acyltransferase, domain 2"/>
    <property type="match status" value="1"/>
</dbReference>
<evidence type="ECO:0000256" key="8">
    <source>
        <dbReference type="ARBA" id="ARBA00023136"/>
    </source>
</evidence>
<keyword evidence="14" id="KW-1185">Reference proteome</keyword>
<evidence type="ECO:0000256" key="9">
    <source>
        <dbReference type="ARBA" id="ARBA00023315"/>
    </source>
</evidence>
<sequence length="768" mass="88997">MAEARQAVAEFNVYHLEEGREPTQDFIRGLRKNWVRRFYTTRNLLANGLWPTHIYNLGVTTGAFSLLLAKEPKFAKPLTDELHKLEKYIPVENPKPLKIVTVSFAGGVVFFIGLMYIRRWTLRLLLRYTGWMDERPGRGISWSTAVWAFFVKLISGYHPSTNSYQSSLPTLPVPNLADTIDKWLLSVEPLTTEKEFDKLKSEAKEFERGVGLKLQRVLILKSWWSFNYVSDWWEKYVYLMSRVPLAINSNYYCLDNADWRGTTIQEARAAFLIHTYLEFRHKYKREEVEPLLIRDTVPLCMSQYERIFGTTRIPGEELDKLVTSPYSKHIIVMRRGLFYKLSIIDSNSKPLNPVSLEKQLHWIIRDADSAYKDYNKNSRCISVLTAIERSDWARNRNRYFSSGLNRESLDAIETALFVVCLETQNKSSWSERGKYLLHGDGETSHWFDKSFQVIVFADAHFGTNCEHAWGDAPVMGHASEYVMTYEILKKVYDDDGHTLDIGYKQAKLYKPQMLQWDLSNPDLNVQIEYSRNFAKQNNEDLDLQVVEHTKFGKDVMKMCKVSPDGFVQCAFQYTYFKDSGGKLALTYEASMTRLFLYGRTETVRPLTSVMAEWIREMVKTPRDTEKCRQLMRETCRNHQKACRDAMKGKGFDRHLFALLVVGKGFNEDCDFLRKALLMPWTLSTSQQPQQQIRNSPPCDLKAYRNKLCPGGGFGPVADDGYGVSYMFAGEHRLFFHISSKKSAGNTDSARFSKTLFATLQEMRELFEV</sequence>
<feature type="transmembrane region" description="Helical" evidence="11">
    <location>
        <begin position="139"/>
        <end position="157"/>
    </location>
</feature>
<evidence type="ECO:0000256" key="11">
    <source>
        <dbReference type="SAM" id="Phobius"/>
    </source>
</evidence>
<dbReference type="GO" id="GO:0009437">
    <property type="term" value="P:carnitine metabolic process"/>
    <property type="evidence" value="ECO:0007669"/>
    <property type="project" value="TreeGrafter"/>
</dbReference>
<evidence type="ECO:0000256" key="3">
    <source>
        <dbReference type="ARBA" id="ARBA00022679"/>
    </source>
</evidence>
<dbReference type="PANTHER" id="PTHR22589">
    <property type="entry name" value="CARNITINE O-ACYLTRANSFERASE"/>
    <property type="match status" value="1"/>
</dbReference>
<dbReference type="GO" id="GO:0005739">
    <property type="term" value="C:mitochondrion"/>
    <property type="evidence" value="ECO:0007669"/>
    <property type="project" value="TreeGrafter"/>
</dbReference>
<protein>
    <submittedName>
        <fullName evidence="13">DgyrCDS7500</fullName>
    </submittedName>
</protein>
<keyword evidence="5" id="KW-0276">Fatty acid metabolism</keyword>
<dbReference type="GO" id="GO:0016020">
    <property type="term" value="C:membrane"/>
    <property type="evidence" value="ECO:0007669"/>
    <property type="project" value="UniProtKB-SubCell"/>
</dbReference>
<evidence type="ECO:0000256" key="4">
    <source>
        <dbReference type="ARBA" id="ARBA00022692"/>
    </source>
</evidence>
<keyword evidence="7" id="KW-0443">Lipid metabolism</keyword>
<evidence type="ECO:0000256" key="5">
    <source>
        <dbReference type="ARBA" id="ARBA00022832"/>
    </source>
</evidence>
<comment type="subcellular location">
    <subcellularLocation>
        <location evidence="1">Membrane</location>
        <topology evidence="1">Multi-pass membrane protein</topology>
    </subcellularLocation>
</comment>
<dbReference type="OrthoDB" id="240216at2759"/>
<dbReference type="AlphaFoldDB" id="A0A7I8VR79"/>
<gene>
    <name evidence="13" type="ORF">DGYR_LOCUS7137</name>
</gene>
<comment type="caution">
    <text evidence="13">The sequence shown here is derived from an EMBL/GenBank/DDBJ whole genome shotgun (WGS) entry which is preliminary data.</text>
</comment>
<dbReference type="PANTHER" id="PTHR22589:SF112">
    <property type="entry name" value="CHOLINE_CARNITINE ACYLTRANSFERASE DOMAIN-CONTAINING PROTEIN"/>
    <property type="match status" value="1"/>
</dbReference>
<evidence type="ECO:0000259" key="12">
    <source>
        <dbReference type="Pfam" id="PF00755"/>
    </source>
</evidence>
<reference evidence="13 14" key="1">
    <citation type="submission" date="2020-08" db="EMBL/GenBank/DDBJ databases">
        <authorList>
            <person name="Hejnol A."/>
        </authorList>
    </citation>
    <scope>NUCLEOTIDE SEQUENCE [LARGE SCALE GENOMIC DNA]</scope>
</reference>
<evidence type="ECO:0000256" key="7">
    <source>
        <dbReference type="ARBA" id="ARBA00023098"/>
    </source>
</evidence>
<dbReference type="GO" id="GO:0004095">
    <property type="term" value="F:carnitine O-palmitoyltransferase activity"/>
    <property type="evidence" value="ECO:0007669"/>
    <property type="project" value="TreeGrafter"/>
</dbReference>
<dbReference type="GO" id="GO:0006631">
    <property type="term" value="P:fatty acid metabolic process"/>
    <property type="evidence" value="ECO:0007669"/>
    <property type="project" value="UniProtKB-KW"/>
</dbReference>
<keyword evidence="6 11" id="KW-1133">Transmembrane helix</keyword>
<feature type="transmembrane region" description="Helical" evidence="11">
    <location>
        <begin position="99"/>
        <end position="118"/>
    </location>
</feature>
<evidence type="ECO:0000256" key="6">
    <source>
        <dbReference type="ARBA" id="ARBA00022989"/>
    </source>
</evidence>
<dbReference type="Pfam" id="PF00755">
    <property type="entry name" value="Carn_acyltransf"/>
    <property type="match status" value="1"/>
</dbReference>
<dbReference type="Gene3D" id="3.30.559.10">
    <property type="entry name" value="Chloramphenicol acetyltransferase-like domain"/>
    <property type="match status" value="1"/>
</dbReference>
<evidence type="ECO:0000256" key="10">
    <source>
        <dbReference type="PIRSR" id="PIRSR600542-1"/>
    </source>
</evidence>
<organism evidence="13 14">
    <name type="scientific">Dimorphilus gyrociliatus</name>
    <dbReference type="NCBI Taxonomy" id="2664684"/>
    <lineage>
        <taxon>Eukaryota</taxon>
        <taxon>Metazoa</taxon>
        <taxon>Spiralia</taxon>
        <taxon>Lophotrochozoa</taxon>
        <taxon>Annelida</taxon>
        <taxon>Polychaeta</taxon>
        <taxon>Polychaeta incertae sedis</taxon>
        <taxon>Dinophilidae</taxon>
        <taxon>Dimorphilus</taxon>
    </lineage>
</organism>